<dbReference type="InterPro" id="IPR020846">
    <property type="entry name" value="MFS_dom"/>
</dbReference>
<reference evidence="7 8" key="1">
    <citation type="journal article" date="2024" name="BMC Genomics">
        <title>De novo assembly and annotation of Popillia japonica's genome with initial clues to its potential as an invasive pest.</title>
        <authorList>
            <person name="Cucini C."/>
            <person name="Boschi S."/>
            <person name="Funari R."/>
            <person name="Cardaioli E."/>
            <person name="Iannotti N."/>
            <person name="Marturano G."/>
            <person name="Paoli F."/>
            <person name="Bruttini M."/>
            <person name="Carapelli A."/>
            <person name="Frati F."/>
            <person name="Nardi F."/>
        </authorList>
    </citation>
    <scope>NUCLEOTIDE SEQUENCE [LARGE SCALE GENOMIC DNA]</scope>
    <source>
        <strain evidence="7">DMR45628</strain>
    </source>
</reference>
<dbReference type="PANTHER" id="PTHR48021:SF46">
    <property type="entry name" value="MAJOR FACILITATOR SUPERFAMILY (MFS) PROFILE DOMAIN-CONTAINING PROTEIN"/>
    <property type="match status" value="1"/>
</dbReference>
<dbReference type="PANTHER" id="PTHR48021">
    <property type="match status" value="1"/>
</dbReference>
<evidence type="ECO:0000313" key="8">
    <source>
        <dbReference type="Proteomes" id="UP001458880"/>
    </source>
</evidence>
<evidence type="ECO:0000256" key="4">
    <source>
        <dbReference type="ARBA" id="ARBA00023136"/>
    </source>
</evidence>
<dbReference type="InterPro" id="IPR036259">
    <property type="entry name" value="MFS_trans_sf"/>
</dbReference>
<feature type="transmembrane region" description="Helical" evidence="5">
    <location>
        <begin position="236"/>
        <end position="260"/>
    </location>
</feature>
<feature type="domain" description="Major facilitator superfamily (MFS) profile" evidence="6">
    <location>
        <begin position="31"/>
        <end position="396"/>
    </location>
</feature>
<feature type="transmembrane region" description="Helical" evidence="5">
    <location>
        <begin position="68"/>
        <end position="89"/>
    </location>
</feature>
<dbReference type="AlphaFoldDB" id="A0AAW1LS66"/>
<keyword evidence="4 5" id="KW-0472">Membrane</keyword>
<feature type="transmembrane region" description="Helical" evidence="5">
    <location>
        <begin position="347"/>
        <end position="368"/>
    </location>
</feature>
<dbReference type="GO" id="GO:0022857">
    <property type="term" value="F:transmembrane transporter activity"/>
    <property type="evidence" value="ECO:0007669"/>
    <property type="project" value="InterPro"/>
</dbReference>
<evidence type="ECO:0000256" key="1">
    <source>
        <dbReference type="ARBA" id="ARBA00004141"/>
    </source>
</evidence>
<dbReference type="EMBL" id="JASPKY010000108">
    <property type="protein sequence ID" value="KAK9736859.1"/>
    <property type="molecule type" value="Genomic_DNA"/>
</dbReference>
<evidence type="ECO:0000256" key="5">
    <source>
        <dbReference type="SAM" id="Phobius"/>
    </source>
</evidence>
<feature type="transmembrane region" description="Helical" evidence="5">
    <location>
        <begin position="29"/>
        <end position="48"/>
    </location>
</feature>
<feature type="transmembrane region" description="Helical" evidence="5">
    <location>
        <begin position="281"/>
        <end position="301"/>
    </location>
</feature>
<comment type="subcellular location">
    <subcellularLocation>
        <location evidence="1">Membrane</location>
        <topology evidence="1">Multi-pass membrane protein</topology>
    </subcellularLocation>
</comment>
<accession>A0AAW1LS66</accession>
<name>A0AAW1LS66_POPJA</name>
<keyword evidence="7" id="KW-0813">Transport</keyword>
<protein>
    <submittedName>
        <fullName evidence="7">Sugar transporter</fullName>
    </submittedName>
</protein>
<feature type="transmembrane region" description="Helical" evidence="5">
    <location>
        <begin position="154"/>
        <end position="174"/>
    </location>
</feature>
<keyword evidence="7" id="KW-0762">Sugar transport</keyword>
<organism evidence="7 8">
    <name type="scientific">Popillia japonica</name>
    <name type="common">Japanese beetle</name>
    <dbReference type="NCBI Taxonomy" id="7064"/>
    <lineage>
        <taxon>Eukaryota</taxon>
        <taxon>Metazoa</taxon>
        <taxon>Ecdysozoa</taxon>
        <taxon>Arthropoda</taxon>
        <taxon>Hexapoda</taxon>
        <taxon>Insecta</taxon>
        <taxon>Pterygota</taxon>
        <taxon>Neoptera</taxon>
        <taxon>Endopterygota</taxon>
        <taxon>Coleoptera</taxon>
        <taxon>Polyphaga</taxon>
        <taxon>Scarabaeiformia</taxon>
        <taxon>Scarabaeidae</taxon>
        <taxon>Rutelinae</taxon>
        <taxon>Popillia</taxon>
    </lineage>
</organism>
<evidence type="ECO:0000259" key="6">
    <source>
        <dbReference type="PROSITE" id="PS50850"/>
    </source>
</evidence>
<gene>
    <name evidence="7" type="ORF">QE152_g11194</name>
</gene>
<proteinExistence type="predicted"/>
<feature type="transmembrane region" description="Helical" evidence="5">
    <location>
        <begin position="96"/>
        <end position="115"/>
    </location>
</feature>
<dbReference type="InterPro" id="IPR050549">
    <property type="entry name" value="MFS_Trehalose_Transporter"/>
</dbReference>
<dbReference type="GO" id="GO:0016020">
    <property type="term" value="C:membrane"/>
    <property type="evidence" value="ECO:0007669"/>
    <property type="project" value="UniProtKB-SubCell"/>
</dbReference>
<dbReference type="Gene3D" id="1.20.1250.20">
    <property type="entry name" value="MFS general substrate transporter like domains"/>
    <property type="match status" value="2"/>
</dbReference>
<sequence>MKKYSFLEILTNAYVLEKGAMKIDNGPQILVLITVSLLTFSTGILYAFASPAIPKLLSDYGFTIEEAAYFPILPAIVMLIMTPIYCQLIDRIGRKWTLLSAGAVQILSWLLIALARDSYLIYISRALFGMSDAGVMATIPTYVAEVTTPKVRGLYGSIIVISGFFGHFIANCLGYYLSIQLMSFVMIPVPILFIIFFSFMPETPYYFIKVGNANGAMKSLQKLRDNYQSLEAGGDISSGVAGMIVSGLFALVNPFANFICDKLGRRKSMILSSLDLSIINWFPVVGLAAYSMTFCLGLGLVPTLLLGEVFSTNIRRHGVTVTNTIVSANFCVVLKLFQLLMSAHGMWVPFLFFGLCCFIGSIGSWFIVPETKGKTLEEIQQMLKADKACQDKTMKP</sequence>
<comment type="caution">
    <text evidence="7">The sequence shown here is derived from an EMBL/GenBank/DDBJ whole genome shotgun (WGS) entry which is preliminary data.</text>
</comment>
<keyword evidence="3 5" id="KW-1133">Transmembrane helix</keyword>
<keyword evidence="2 5" id="KW-0812">Transmembrane</keyword>
<dbReference type="PROSITE" id="PS50850">
    <property type="entry name" value="MFS"/>
    <property type="match status" value="1"/>
</dbReference>
<dbReference type="Proteomes" id="UP001458880">
    <property type="component" value="Unassembled WGS sequence"/>
</dbReference>
<keyword evidence="8" id="KW-1185">Reference proteome</keyword>
<feature type="transmembrane region" description="Helical" evidence="5">
    <location>
        <begin position="181"/>
        <end position="200"/>
    </location>
</feature>
<evidence type="ECO:0000256" key="3">
    <source>
        <dbReference type="ARBA" id="ARBA00022989"/>
    </source>
</evidence>
<evidence type="ECO:0000256" key="2">
    <source>
        <dbReference type="ARBA" id="ARBA00022692"/>
    </source>
</evidence>
<dbReference type="SUPFAM" id="SSF103473">
    <property type="entry name" value="MFS general substrate transporter"/>
    <property type="match status" value="1"/>
</dbReference>
<evidence type="ECO:0000313" key="7">
    <source>
        <dbReference type="EMBL" id="KAK9736859.1"/>
    </source>
</evidence>
<dbReference type="InterPro" id="IPR005828">
    <property type="entry name" value="MFS_sugar_transport-like"/>
</dbReference>
<dbReference type="Pfam" id="PF00083">
    <property type="entry name" value="Sugar_tr"/>
    <property type="match status" value="2"/>
</dbReference>